<feature type="compositionally biased region" description="Polar residues" evidence="1">
    <location>
        <begin position="21"/>
        <end position="38"/>
    </location>
</feature>
<proteinExistence type="predicted"/>
<organism evidence="2 3">
    <name type="scientific">Dothistroma septosporum (strain NZE10 / CBS 128990)</name>
    <name type="common">Red band needle blight fungus</name>
    <name type="synonym">Mycosphaerella pini</name>
    <dbReference type="NCBI Taxonomy" id="675120"/>
    <lineage>
        <taxon>Eukaryota</taxon>
        <taxon>Fungi</taxon>
        <taxon>Dikarya</taxon>
        <taxon>Ascomycota</taxon>
        <taxon>Pezizomycotina</taxon>
        <taxon>Dothideomycetes</taxon>
        <taxon>Dothideomycetidae</taxon>
        <taxon>Mycosphaerellales</taxon>
        <taxon>Mycosphaerellaceae</taxon>
        <taxon>Dothistroma</taxon>
    </lineage>
</organism>
<evidence type="ECO:0000313" key="2">
    <source>
        <dbReference type="EMBL" id="EME49016.1"/>
    </source>
</evidence>
<gene>
    <name evidence="2" type="ORF">DOTSEDRAFT_30345</name>
</gene>
<reference evidence="3" key="1">
    <citation type="journal article" date="2012" name="PLoS Genet.">
        <title>The genomes of the fungal plant pathogens Cladosporium fulvum and Dothistroma septosporum reveal adaptation to different hosts and lifestyles but also signatures of common ancestry.</title>
        <authorList>
            <person name="de Wit P.J.G.M."/>
            <person name="van der Burgt A."/>
            <person name="Oekmen B."/>
            <person name="Stergiopoulos I."/>
            <person name="Abd-Elsalam K.A."/>
            <person name="Aerts A.L."/>
            <person name="Bahkali A.H."/>
            <person name="Beenen H.G."/>
            <person name="Chettri P."/>
            <person name="Cox M.P."/>
            <person name="Datema E."/>
            <person name="de Vries R.P."/>
            <person name="Dhillon B."/>
            <person name="Ganley A.R."/>
            <person name="Griffiths S.A."/>
            <person name="Guo Y."/>
            <person name="Hamelin R.C."/>
            <person name="Henrissat B."/>
            <person name="Kabir M.S."/>
            <person name="Jashni M.K."/>
            <person name="Kema G."/>
            <person name="Klaubauf S."/>
            <person name="Lapidus A."/>
            <person name="Levasseur A."/>
            <person name="Lindquist E."/>
            <person name="Mehrabi R."/>
            <person name="Ohm R.A."/>
            <person name="Owen T.J."/>
            <person name="Salamov A."/>
            <person name="Schwelm A."/>
            <person name="Schijlen E."/>
            <person name="Sun H."/>
            <person name="van den Burg H.A."/>
            <person name="van Ham R.C.H.J."/>
            <person name="Zhang S."/>
            <person name="Goodwin S.B."/>
            <person name="Grigoriev I.V."/>
            <person name="Collemare J."/>
            <person name="Bradshaw R.E."/>
        </authorList>
    </citation>
    <scope>NUCLEOTIDE SEQUENCE [LARGE SCALE GENOMIC DNA]</scope>
    <source>
        <strain evidence="3">NZE10 / CBS 128990</strain>
    </source>
</reference>
<dbReference type="EMBL" id="KB446535">
    <property type="protein sequence ID" value="EME49016.1"/>
    <property type="molecule type" value="Genomic_DNA"/>
</dbReference>
<evidence type="ECO:0000313" key="3">
    <source>
        <dbReference type="Proteomes" id="UP000016933"/>
    </source>
</evidence>
<dbReference type="OrthoDB" id="5356111at2759"/>
<sequence length="204" mass="21920">MVEAQTTCMHARRDEVVAAGSRSSETGQQQANSSSSACRATAHSNDETTRTASSPLSSCCTARLWAPPPCRPGGTEERVQPHVSVRRSFDLEATSTWHMHATTTLTPFQEVLCATEQAQPRHGRNGPAGKRWATPHSYLSGAPKREHLITSHQASTDALRRPCLVVRPRSINLSAPPFGWLPTIASAARLQNTEGPCPAASSCA</sequence>
<name>N1PZR9_DOTSN</name>
<evidence type="ECO:0000256" key="1">
    <source>
        <dbReference type="SAM" id="MobiDB-lite"/>
    </source>
</evidence>
<keyword evidence="3" id="KW-1185">Reference proteome</keyword>
<reference evidence="2 3" key="2">
    <citation type="journal article" date="2012" name="PLoS Pathog.">
        <title>Diverse lifestyles and strategies of plant pathogenesis encoded in the genomes of eighteen Dothideomycetes fungi.</title>
        <authorList>
            <person name="Ohm R.A."/>
            <person name="Feau N."/>
            <person name="Henrissat B."/>
            <person name="Schoch C.L."/>
            <person name="Horwitz B.A."/>
            <person name="Barry K.W."/>
            <person name="Condon B.J."/>
            <person name="Copeland A.C."/>
            <person name="Dhillon B."/>
            <person name="Glaser F."/>
            <person name="Hesse C.N."/>
            <person name="Kosti I."/>
            <person name="LaButti K."/>
            <person name="Lindquist E.A."/>
            <person name="Lucas S."/>
            <person name="Salamov A.A."/>
            <person name="Bradshaw R.E."/>
            <person name="Ciuffetti L."/>
            <person name="Hamelin R.C."/>
            <person name="Kema G.H.J."/>
            <person name="Lawrence C."/>
            <person name="Scott J.A."/>
            <person name="Spatafora J.W."/>
            <person name="Turgeon B.G."/>
            <person name="de Wit P.J.G.M."/>
            <person name="Zhong S."/>
            <person name="Goodwin S.B."/>
            <person name="Grigoriev I.V."/>
        </authorList>
    </citation>
    <scope>NUCLEOTIDE SEQUENCE [LARGE SCALE GENOMIC DNA]</scope>
    <source>
        <strain evidence="3">NZE10 / CBS 128990</strain>
    </source>
</reference>
<dbReference type="HOGENOM" id="CLU_1343208_0_0_1"/>
<protein>
    <submittedName>
        <fullName evidence="2">Uncharacterized protein</fullName>
    </submittedName>
</protein>
<feature type="region of interest" description="Disordered" evidence="1">
    <location>
        <begin position="1"/>
        <end position="54"/>
    </location>
</feature>
<accession>N1PZR9</accession>
<dbReference type="Proteomes" id="UP000016933">
    <property type="component" value="Unassembled WGS sequence"/>
</dbReference>
<dbReference type="AlphaFoldDB" id="N1PZR9"/>